<dbReference type="Proteomes" id="UP001530377">
    <property type="component" value="Unassembled WGS sequence"/>
</dbReference>
<feature type="transmembrane region" description="Helical" evidence="6">
    <location>
        <begin position="633"/>
        <end position="654"/>
    </location>
</feature>
<accession>A0ABD3R7K1</accession>
<keyword evidence="8" id="KW-1185">Reference proteome</keyword>
<comment type="subcellular location">
    <subcellularLocation>
        <location evidence="1">Membrane</location>
        <topology evidence="1">Multi-pass membrane protein</topology>
    </subcellularLocation>
</comment>
<feature type="region of interest" description="Disordered" evidence="5">
    <location>
        <begin position="80"/>
        <end position="101"/>
    </location>
</feature>
<feature type="transmembrane region" description="Helical" evidence="6">
    <location>
        <begin position="463"/>
        <end position="481"/>
    </location>
</feature>
<dbReference type="Gene3D" id="1.20.1250.20">
    <property type="entry name" value="MFS general substrate transporter like domains"/>
    <property type="match status" value="1"/>
</dbReference>
<dbReference type="InterPro" id="IPR036259">
    <property type="entry name" value="MFS_trans_sf"/>
</dbReference>
<keyword evidence="2 6" id="KW-0812">Transmembrane</keyword>
<evidence type="ECO:0000313" key="7">
    <source>
        <dbReference type="EMBL" id="KAL3808712.1"/>
    </source>
</evidence>
<reference evidence="7 8" key="1">
    <citation type="submission" date="2024-10" db="EMBL/GenBank/DDBJ databases">
        <title>Updated reference genomes for cyclostephanoid diatoms.</title>
        <authorList>
            <person name="Roberts W.R."/>
            <person name="Alverson A.J."/>
        </authorList>
    </citation>
    <scope>NUCLEOTIDE SEQUENCE [LARGE SCALE GENOMIC DNA]</scope>
    <source>
        <strain evidence="7 8">AJA228-03</strain>
    </source>
</reference>
<protein>
    <recommendedName>
        <fullName evidence="9">Major facilitator superfamily (MFS) profile domain-containing protein</fullName>
    </recommendedName>
</protein>
<gene>
    <name evidence="7" type="ORF">ACHAXA_003791</name>
</gene>
<proteinExistence type="predicted"/>
<dbReference type="PANTHER" id="PTHR23510">
    <property type="entry name" value="INNER MEMBRANE TRANSPORT PROTEIN YAJR"/>
    <property type="match status" value="1"/>
</dbReference>
<feature type="transmembrane region" description="Helical" evidence="6">
    <location>
        <begin position="501"/>
        <end position="521"/>
    </location>
</feature>
<evidence type="ECO:0000313" key="8">
    <source>
        <dbReference type="Proteomes" id="UP001530377"/>
    </source>
</evidence>
<feature type="transmembrane region" description="Helical" evidence="6">
    <location>
        <begin position="563"/>
        <end position="583"/>
    </location>
</feature>
<dbReference type="InterPro" id="IPR011701">
    <property type="entry name" value="MFS"/>
</dbReference>
<evidence type="ECO:0000256" key="1">
    <source>
        <dbReference type="ARBA" id="ARBA00004141"/>
    </source>
</evidence>
<dbReference type="Pfam" id="PF07690">
    <property type="entry name" value="MFS_1"/>
    <property type="match status" value="1"/>
</dbReference>
<dbReference type="PANTHER" id="PTHR23510:SF64">
    <property type="entry name" value="INNER MEMBRANE TRANSPORT PROTEIN YAJR"/>
    <property type="match status" value="1"/>
</dbReference>
<dbReference type="AlphaFoldDB" id="A0ABD3R7K1"/>
<name>A0ABD3R7K1_9STRA</name>
<evidence type="ECO:0000256" key="6">
    <source>
        <dbReference type="SAM" id="Phobius"/>
    </source>
</evidence>
<feature type="transmembrane region" description="Helical" evidence="6">
    <location>
        <begin position="240"/>
        <end position="262"/>
    </location>
</feature>
<evidence type="ECO:0000256" key="2">
    <source>
        <dbReference type="ARBA" id="ARBA00022692"/>
    </source>
</evidence>
<evidence type="ECO:0000256" key="5">
    <source>
        <dbReference type="SAM" id="MobiDB-lite"/>
    </source>
</evidence>
<feature type="compositionally biased region" description="Low complexity" evidence="5">
    <location>
        <begin position="88"/>
        <end position="98"/>
    </location>
</feature>
<dbReference type="SUPFAM" id="SSF103473">
    <property type="entry name" value="MFS general substrate transporter"/>
    <property type="match status" value="1"/>
</dbReference>
<evidence type="ECO:0008006" key="9">
    <source>
        <dbReference type="Google" id="ProtNLM"/>
    </source>
</evidence>
<feature type="transmembrane region" description="Helical" evidence="6">
    <location>
        <begin position="533"/>
        <end position="551"/>
    </location>
</feature>
<keyword evidence="3 6" id="KW-1133">Transmembrane helix</keyword>
<comment type="caution">
    <text evidence="7">The sequence shown here is derived from an EMBL/GenBank/DDBJ whole genome shotgun (WGS) entry which is preliminary data.</text>
</comment>
<dbReference type="InterPro" id="IPR051068">
    <property type="entry name" value="MFS_Domain-Containing_Protein"/>
</dbReference>
<dbReference type="EMBL" id="JALLPB020000476">
    <property type="protein sequence ID" value="KAL3808712.1"/>
    <property type="molecule type" value="Genomic_DNA"/>
</dbReference>
<dbReference type="GO" id="GO:0016020">
    <property type="term" value="C:membrane"/>
    <property type="evidence" value="ECO:0007669"/>
    <property type="project" value="UniProtKB-SubCell"/>
</dbReference>
<evidence type="ECO:0000256" key="3">
    <source>
        <dbReference type="ARBA" id="ARBA00022989"/>
    </source>
</evidence>
<keyword evidence="4 6" id="KW-0472">Membrane</keyword>
<evidence type="ECO:0000256" key="4">
    <source>
        <dbReference type="ARBA" id="ARBA00023136"/>
    </source>
</evidence>
<feature type="transmembrane region" description="Helical" evidence="6">
    <location>
        <begin position="274"/>
        <end position="292"/>
    </location>
</feature>
<organism evidence="7 8">
    <name type="scientific">Cyclostephanos tholiformis</name>
    <dbReference type="NCBI Taxonomy" id="382380"/>
    <lineage>
        <taxon>Eukaryota</taxon>
        <taxon>Sar</taxon>
        <taxon>Stramenopiles</taxon>
        <taxon>Ochrophyta</taxon>
        <taxon>Bacillariophyta</taxon>
        <taxon>Coscinodiscophyceae</taxon>
        <taxon>Thalassiosirophycidae</taxon>
        <taxon>Stephanodiscales</taxon>
        <taxon>Stephanodiscaceae</taxon>
        <taxon>Cyclostephanos</taxon>
    </lineage>
</organism>
<feature type="transmembrane region" description="Helical" evidence="6">
    <location>
        <begin position="211"/>
        <end position="228"/>
    </location>
</feature>
<sequence length="670" mass="72702">MLRIGLLASNDDDDEYEYGRTRGRGGGEEELTEVRPLIRRAHVKSSSHLTGLFEPTDVGGGIGRPVKAMLVRSSTMLGLRGLGGSHPSSSGTARTSTAGDRHHDGMVNTFFEPILYRIRSQRRRMGATHNRYQSMIYAHEMLGIAGSRDKKEDVKYQMHRREGSGSASDALLEVSIRRQSIGSADDIGKMMAIIEEEAYSSFPTVSSFSKMLNLASAGLFMCNFNIIAPTSGLYADLLGFNPACAGIIIGMTPAANIVSALLYSWWSSYSYQRALLFASSCCVVGNMLYALALPCKSLNMVLIGRFLVGFGSTRVVNRRYIADYYNINDRTSGMADFVFSSALGMTLGPAMAASLSIVAPPNQSQANSYWTIETAPEPDRNIESEITPAASSSKVLLTKGGASVKETATSENSPLLNSPRVQIASGRPLEAATMPSETSPFSNVAKVFRARGYQPLKMLRTSVNIPVLISMILICLLKTVLEGLSSSAPTISRHYFGWGVHSSGIYLAVQASFVLPTTFFISQISRKHDDRELILGTLLVMCVGILGFLVYSDGGYSESRFIFFGIVIFSACNALEVPTMGLLSKTIPKSLAEGVLNAGLLATEAGTVGRVFGDIWFSRATFMGLEHMLNRTFIPMFAMVGLAIIATLTSYPYLQPNFQADSDDDDDDDD</sequence>